<protein>
    <submittedName>
        <fullName evidence="1">Uncharacterized protein</fullName>
    </submittedName>
</protein>
<organism evidence="1 2">
    <name type="scientific">Pantoea ananas</name>
    <name type="common">Erwinia uredovora</name>
    <dbReference type="NCBI Taxonomy" id="553"/>
    <lineage>
        <taxon>Bacteria</taxon>
        <taxon>Pseudomonadati</taxon>
        <taxon>Pseudomonadota</taxon>
        <taxon>Gammaproteobacteria</taxon>
        <taxon>Enterobacterales</taxon>
        <taxon>Erwiniaceae</taxon>
        <taxon>Pantoea</taxon>
    </lineage>
</organism>
<proteinExistence type="predicted"/>
<evidence type="ECO:0000313" key="2">
    <source>
        <dbReference type="Proteomes" id="UP001208888"/>
    </source>
</evidence>
<evidence type="ECO:0000313" key="1">
    <source>
        <dbReference type="EMBL" id="MCW0346527.1"/>
    </source>
</evidence>
<reference evidence="1" key="1">
    <citation type="submission" date="2022-06" db="EMBL/GenBank/DDBJ databases">
        <title>Dynamics of rice microbiomes reveals core vertical transmitted seed endophytes.</title>
        <authorList>
            <person name="Liao K."/>
            <person name="Zhang X."/>
        </authorList>
    </citation>
    <scope>NUCLEOTIDE SEQUENCE</scope>
    <source>
        <strain evidence="1">JT1-17</strain>
    </source>
</reference>
<sequence length="121" mass="14110">MGFNDQPKNLKKSINDKYNRRVKSLSRHLEDFIYHAEMKLDESISGRIYRRSEIESIVEKVKELVAILPVSDEPPSINFDILEIIENATEETQRILLEGQKFLDNLSPEELAEMISTFQQN</sequence>
<name>A0AAJ1FS33_PANAN</name>
<comment type="caution">
    <text evidence="1">The sequence shown here is derived from an EMBL/GenBank/DDBJ whole genome shotgun (WGS) entry which is preliminary data.</text>
</comment>
<gene>
    <name evidence="1" type="ORF">NB703_004620</name>
</gene>
<dbReference type="RefSeq" id="WP_264272294.1">
    <property type="nucleotide sequence ID" value="NZ_JANFVX010000039.1"/>
</dbReference>
<dbReference type="EMBL" id="JANFVX010000039">
    <property type="protein sequence ID" value="MCW0346527.1"/>
    <property type="molecule type" value="Genomic_DNA"/>
</dbReference>
<dbReference type="Proteomes" id="UP001208888">
    <property type="component" value="Unassembled WGS sequence"/>
</dbReference>
<accession>A0AAJ1FS33</accession>
<dbReference type="AlphaFoldDB" id="A0AAJ1FS33"/>